<keyword evidence="7" id="KW-1185">Reference proteome</keyword>
<dbReference type="AlphaFoldDB" id="A0A557SIP9"/>
<keyword evidence="2 3" id="KW-0808">Transferase</keyword>
<name>A0A557SIP9_9RHOO</name>
<comment type="catalytic activity">
    <reaction evidence="3">
        <text>adenosine + phosphate = alpha-D-ribose 1-phosphate + adenine</text>
        <dbReference type="Rhea" id="RHEA:27642"/>
        <dbReference type="ChEBI" id="CHEBI:16335"/>
        <dbReference type="ChEBI" id="CHEBI:16708"/>
        <dbReference type="ChEBI" id="CHEBI:43474"/>
        <dbReference type="ChEBI" id="CHEBI:57720"/>
        <dbReference type="EC" id="2.4.2.1"/>
    </reaction>
</comment>
<comment type="catalytic activity">
    <reaction evidence="3">
        <text>thymidine + phosphate = 2-deoxy-alpha-D-ribose 1-phosphate + thymine</text>
        <dbReference type="Rhea" id="RHEA:16037"/>
        <dbReference type="ChEBI" id="CHEBI:17748"/>
        <dbReference type="ChEBI" id="CHEBI:17821"/>
        <dbReference type="ChEBI" id="CHEBI:43474"/>
        <dbReference type="ChEBI" id="CHEBI:57259"/>
        <dbReference type="EC" id="2.4.2.2"/>
    </reaction>
</comment>
<dbReference type="PANTHER" id="PTHR36540">
    <property type="entry name" value="PYRIMIDINE/PURINE NUCLEOSIDE PHOSPHORYLASE"/>
    <property type="match status" value="1"/>
</dbReference>
<comment type="function">
    <text evidence="3">Catalyzes the phosphorolysis of diverse nucleosides, yielding D-ribose 1-phosphate and the respective free bases. Can use uridine, adenosine, guanosine, cytidine, thymidine, inosine and xanthosine as substrates. Also catalyzes the reverse reactions.</text>
</comment>
<dbReference type="InterPro" id="IPR009664">
    <property type="entry name" value="Ppnp"/>
</dbReference>
<protein>
    <recommendedName>
        <fullName evidence="3">Pyrimidine/purine nucleoside phosphorylase</fullName>
        <ecNumber evidence="3">2.4.2.1</ecNumber>
        <ecNumber evidence="3">2.4.2.2</ecNumber>
    </recommendedName>
    <alternativeName>
        <fullName evidence="3">Adenosine phosphorylase</fullName>
    </alternativeName>
    <alternativeName>
        <fullName evidence="3">Cytidine phosphorylase</fullName>
    </alternativeName>
    <alternativeName>
        <fullName evidence="3">Guanosine phosphorylase</fullName>
    </alternativeName>
    <alternativeName>
        <fullName evidence="3">Inosine phosphorylase</fullName>
    </alternativeName>
    <alternativeName>
        <fullName evidence="3">Thymidine phosphorylase</fullName>
    </alternativeName>
    <alternativeName>
        <fullName evidence="3">Uridine phosphorylase</fullName>
    </alternativeName>
    <alternativeName>
        <fullName evidence="3">Xanthosine phosphorylase</fullName>
    </alternativeName>
</protein>
<evidence type="ECO:0000313" key="5">
    <source>
        <dbReference type="EMBL" id="TVO77220.1"/>
    </source>
</evidence>
<proteinExistence type="inferred from homology"/>
<dbReference type="RefSeq" id="WP_144172796.1">
    <property type="nucleotide sequence ID" value="NZ_VMNK01000005.1"/>
</dbReference>
<comment type="catalytic activity">
    <reaction evidence="3">
        <text>guanosine + phosphate = alpha-D-ribose 1-phosphate + guanine</text>
        <dbReference type="Rhea" id="RHEA:13233"/>
        <dbReference type="ChEBI" id="CHEBI:16235"/>
        <dbReference type="ChEBI" id="CHEBI:16750"/>
        <dbReference type="ChEBI" id="CHEBI:43474"/>
        <dbReference type="ChEBI" id="CHEBI:57720"/>
        <dbReference type="EC" id="2.4.2.1"/>
    </reaction>
</comment>
<evidence type="ECO:0000313" key="6">
    <source>
        <dbReference type="Proteomes" id="UP000318349"/>
    </source>
</evidence>
<evidence type="ECO:0000256" key="3">
    <source>
        <dbReference type="HAMAP-Rule" id="MF_01537"/>
    </source>
</evidence>
<evidence type="ECO:0000313" key="4">
    <source>
        <dbReference type="EMBL" id="TVO58107.1"/>
    </source>
</evidence>
<dbReference type="EMBL" id="VMNI01000007">
    <property type="protein sequence ID" value="TVO77220.1"/>
    <property type="molecule type" value="Genomic_DNA"/>
</dbReference>
<dbReference type="Proteomes" id="UP000318349">
    <property type="component" value="Unassembled WGS sequence"/>
</dbReference>
<comment type="caution">
    <text evidence="5">The sequence shown here is derived from an EMBL/GenBank/DDBJ whole genome shotgun (WGS) entry which is preliminary data.</text>
</comment>
<keyword evidence="1 3" id="KW-0328">Glycosyltransferase</keyword>
<comment type="catalytic activity">
    <reaction evidence="3">
        <text>xanthosine + phosphate = alpha-D-ribose 1-phosphate + xanthine</text>
        <dbReference type="Rhea" id="RHEA:27638"/>
        <dbReference type="ChEBI" id="CHEBI:17712"/>
        <dbReference type="ChEBI" id="CHEBI:18107"/>
        <dbReference type="ChEBI" id="CHEBI:43474"/>
        <dbReference type="ChEBI" id="CHEBI:57720"/>
        <dbReference type="EC" id="2.4.2.1"/>
    </reaction>
</comment>
<dbReference type="Gene3D" id="2.60.120.10">
    <property type="entry name" value="Jelly Rolls"/>
    <property type="match status" value="1"/>
</dbReference>
<comment type="catalytic activity">
    <reaction evidence="3">
        <text>inosine + phosphate = alpha-D-ribose 1-phosphate + hypoxanthine</text>
        <dbReference type="Rhea" id="RHEA:27646"/>
        <dbReference type="ChEBI" id="CHEBI:17368"/>
        <dbReference type="ChEBI" id="CHEBI:17596"/>
        <dbReference type="ChEBI" id="CHEBI:43474"/>
        <dbReference type="ChEBI" id="CHEBI:57720"/>
        <dbReference type="EC" id="2.4.2.1"/>
    </reaction>
</comment>
<dbReference type="EMBL" id="VMNK01000005">
    <property type="protein sequence ID" value="TVO58107.1"/>
    <property type="molecule type" value="Genomic_DNA"/>
</dbReference>
<comment type="similarity">
    <text evidence="3">Belongs to the nucleoside phosphorylase PpnP family.</text>
</comment>
<dbReference type="OrthoDB" id="9793848at2"/>
<evidence type="ECO:0000313" key="7">
    <source>
        <dbReference type="Proteomes" id="UP000319502"/>
    </source>
</evidence>
<dbReference type="CDD" id="cd20296">
    <property type="entry name" value="cupin_PpnP-like"/>
    <property type="match status" value="1"/>
</dbReference>
<sequence length="107" mass="11263">MTEKTLIEGVSVAKEANVYFGGKCVSHNLTLADGTRKSVGVVLPATLTFTTASPEVMEIVAGACSVRMGGDAEWRSFEAGQTFKVAGSSSFDIQVVGSPMHYVCHFG</sequence>
<comment type="catalytic activity">
    <reaction evidence="3">
        <text>a purine D-ribonucleoside + phosphate = a purine nucleobase + alpha-D-ribose 1-phosphate</text>
        <dbReference type="Rhea" id="RHEA:19805"/>
        <dbReference type="ChEBI" id="CHEBI:26386"/>
        <dbReference type="ChEBI" id="CHEBI:43474"/>
        <dbReference type="ChEBI" id="CHEBI:57720"/>
        <dbReference type="ChEBI" id="CHEBI:142355"/>
        <dbReference type="EC" id="2.4.2.1"/>
    </reaction>
</comment>
<dbReference type="Proteomes" id="UP000319502">
    <property type="component" value="Unassembled WGS sequence"/>
</dbReference>
<dbReference type="GO" id="GO:0004731">
    <property type="term" value="F:purine-nucleoside phosphorylase activity"/>
    <property type="evidence" value="ECO:0007669"/>
    <property type="project" value="UniProtKB-UniRule"/>
</dbReference>
<dbReference type="EC" id="2.4.2.2" evidence="3"/>
<accession>A0A557SIP9</accession>
<reference evidence="6 7" key="1">
    <citation type="submission" date="2019-07" db="EMBL/GenBank/DDBJ databases">
        <title>The pathways for chlorine oxyanion respiration interact through the shared metabolite chlorate.</title>
        <authorList>
            <person name="Barnum T.P."/>
            <person name="Cheng Y."/>
            <person name="Hill K.A."/>
            <person name="Lucas L.N."/>
            <person name="Carlson H.K."/>
            <person name="Coates J.D."/>
        </authorList>
    </citation>
    <scope>NUCLEOTIDE SEQUENCE [LARGE SCALE GENOMIC DNA]</scope>
    <source>
        <strain evidence="5 6">SFB-1</strain>
        <strain evidence="4 7">SFB-3</strain>
    </source>
</reference>
<dbReference type="GO" id="GO:0016154">
    <property type="term" value="F:pyrimidine-nucleoside phosphorylase activity"/>
    <property type="evidence" value="ECO:0007669"/>
    <property type="project" value="UniProtKB-UniRule"/>
</dbReference>
<dbReference type="InterPro" id="IPR014710">
    <property type="entry name" value="RmlC-like_jellyroll"/>
</dbReference>
<evidence type="ECO:0000256" key="1">
    <source>
        <dbReference type="ARBA" id="ARBA00022676"/>
    </source>
</evidence>
<organism evidence="5 6">
    <name type="scientific">Denitromonas halophila</name>
    <dbReference type="NCBI Taxonomy" id="1629404"/>
    <lineage>
        <taxon>Bacteria</taxon>
        <taxon>Pseudomonadati</taxon>
        <taxon>Pseudomonadota</taxon>
        <taxon>Betaproteobacteria</taxon>
        <taxon>Rhodocyclales</taxon>
        <taxon>Zoogloeaceae</taxon>
        <taxon>Denitromonas</taxon>
    </lineage>
</organism>
<gene>
    <name evidence="3" type="primary">ppnP</name>
    <name evidence="5" type="ORF">FHP89_07775</name>
    <name evidence="4" type="ORF">FHP91_06850</name>
</gene>
<dbReference type="InterPro" id="IPR011051">
    <property type="entry name" value="RmlC_Cupin_sf"/>
</dbReference>
<dbReference type="SUPFAM" id="SSF51182">
    <property type="entry name" value="RmlC-like cupins"/>
    <property type="match status" value="1"/>
</dbReference>
<comment type="catalytic activity">
    <reaction evidence="3">
        <text>uridine + phosphate = alpha-D-ribose 1-phosphate + uracil</text>
        <dbReference type="Rhea" id="RHEA:24388"/>
        <dbReference type="ChEBI" id="CHEBI:16704"/>
        <dbReference type="ChEBI" id="CHEBI:17568"/>
        <dbReference type="ChEBI" id="CHEBI:43474"/>
        <dbReference type="ChEBI" id="CHEBI:57720"/>
        <dbReference type="EC" id="2.4.2.2"/>
    </reaction>
</comment>
<comment type="catalytic activity">
    <reaction evidence="3">
        <text>cytidine + phosphate = cytosine + alpha-D-ribose 1-phosphate</text>
        <dbReference type="Rhea" id="RHEA:52540"/>
        <dbReference type="ChEBI" id="CHEBI:16040"/>
        <dbReference type="ChEBI" id="CHEBI:17562"/>
        <dbReference type="ChEBI" id="CHEBI:43474"/>
        <dbReference type="ChEBI" id="CHEBI:57720"/>
        <dbReference type="EC" id="2.4.2.2"/>
    </reaction>
</comment>
<dbReference type="HAMAP" id="MF_01537">
    <property type="entry name" value="Nucleos_phosphorylase_PpnP"/>
    <property type="match status" value="1"/>
</dbReference>
<dbReference type="GO" id="GO:0005829">
    <property type="term" value="C:cytosol"/>
    <property type="evidence" value="ECO:0007669"/>
    <property type="project" value="TreeGrafter"/>
</dbReference>
<dbReference type="EC" id="2.4.2.1" evidence="3"/>
<dbReference type="PANTHER" id="PTHR36540:SF1">
    <property type="entry name" value="PYRIMIDINE_PURINE NUCLEOSIDE PHOSPHORYLASE"/>
    <property type="match status" value="1"/>
</dbReference>
<dbReference type="Pfam" id="PF06865">
    <property type="entry name" value="Ppnp"/>
    <property type="match status" value="1"/>
</dbReference>
<evidence type="ECO:0000256" key="2">
    <source>
        <dbReference type="ARBA" id="ARBA00022679"/>
    </source>
</evidence>